<sequence length="85" mass="9720">NQYEESTKHNKALLDAILSLKTGNEAVLNAIHNLVRDEIPVQSTQKVKKKTEENQEDLYNQNVQQEKPLYYQSSGNVASAKREFT</sequence>
<evidence type="ECO:0000313" key="2">
    <source>
        <dbReference type="EMBL" id="RKF60906.1"/>
    </source>
</evidence>
<dbReference type="AlphaFoldDB" id="A0A420HU16"/>
<protein>
    <submittedName>
        <fullName evidence="2">Uncharacterized protein</fullName>
    </submittedName>
</protein>
<comment type="caution">
    <text evidence="2">The sequence shown here is derived from an EMBL/GenBank/DDBJ whole genome shotgun (WGS) entry which is preliminary data.</text>
</comment>
<organism evidence="2 3">
    <name type="scientific">Erysiphe neolycopersici</name>
    <dbReference type="NCBI Taxonomy" id="212602"/>
    <lineage>
        <taxon>Eukaryota</taxon>
        <taxon>Fungi</taxon>
        <taxon>Dikarya</taxon>
        <taxon>Ascomycota</taxon>
        <taxon>Pezizomycotina</taxon>
        <taxon>Leotiomycetes</taxon>
        <taxon>Erysiphales</taxon>
        <taxon>Erysiphaceae</taxon>
        <taxon>Erysiphe</taxon>
    </lineage>
</organism>
<evidence type="ECO:0000313" key="3">
    <source>
        <dbReference type="Proteomes" id="UP000286134"/>
    </source>
</evidence>
<dbReference type="EMBL" id="MCFK01004663">
    <property type="protein sequence ID" value="RKF60906.1"/>
    <property type="molecule type" value="Genomic_DNA"/>
</dbReference>
<proteinExistence type="predicted"/>
<feature type="compositionally biased region" description="Polar residues" evidence="1">
    <location>
        <begin position="60"/>
        <end position="77"/>
    </location>
</feature>
<keyword evidence="3" id="KW-1185">Reference proteome</keyword>
<gene>
    <name evidence="2" type="ORF">OnM2_046078</name>
</gene>
<feature type="region of interest" description="Disordered" evidence="1">
    <location>
        <begin position="60"/>
        <end position="85"/>
    </location>
</feature>
<dbReference type="Proteomes" id="UP000286134">
    <property type="component" value="Unassembled WGS sequence"/>
</dbReference>
<reference evidence="2 3" key="1">
    <citation type="journal article" date="2018" name="BMC Genomics">
        <title>Comparative genome analyses reveal sequence features reflecting distinct modes of host-adaptation between dicot and monocot powdery mildew.</title>
        <authorList>
            <person name="Wu Y."/>
            <person name="Ma X."/>
            <person name="Pan Z."/>
            <person name="Kale S.D."/>
            <person name="Song Y."/>
            <person name="King H."/>
            <person name="Zhang Q."/>
            <person name="Presley C."/>
            <person name="Deng X."/>
            <person name="Wei C.I."/>
            <person name="Xiao S."/>
        </authorList>
    </citation>
    <scope>NUCLEOTIDE SEQUENCE [LARGE SCALE GENOMIC DNA]</scope>
    <source>
        <strain evidence="2">UMSG2</strain>
    </source>
</reference>
<feature type="non-terminal residue" evidence="2">
    <location>
        <position position="1"/>
    </location>
</feature>
<accession>A0A420HU16</accession>
<evidence type="ECO:0000256" key="1">
    <source>
        <dbReference type="SAM" id="MobiDB-lite"/>
    </source>
</evidence>
<name>A0A420HU16_9PEZI</name>